<evidence type="ECO:0000313" key="4">
    <source>
        <dbReference type="Proteomes" id="UP001500021"/>
    </source>
</evidence>
<gene>
    <name evidence="3" type="ORF">GCM10009111_34850</name>
</gene>
<feature type="domain" description="Novel toxin 15" evidence="2">
    <location>
        <begin position="166"/>
        <end position="319"/>
    </location>
</feature>
<proteinExistence type="predicted"/>
<evidence type="ECO:0000259" key="2">
    <source>
        <dbReference type="Pfam" id="PF15604"/>
    </source>
</evidence>
<reference evidence="3 4" key="1">
    <citation type="journal article" date="2019" name="Int. J. Syst. Evol. Microbiol.">
        <title>The Global Catalogue of Microorganisms (GCM) 10K type strain sequencing project: providing services to taxonomists for standard genome sequencing and annotation.</title>
        <authorList>
            <consortium name="The Broad Institute Genomics Platform"/>
            <consortium name="The Broad Institute Genome Sequencing Center for Infectious Disease"/>
            <person name="Wu L."/>
            <person name="Ma J."/>
        </authorList>
    </citation>
    <scope>NUCLEOTIDE SEQUENCE [LARGE SCALE GENOMIC DNA]</scope>
    <source>
        <strain evidence="3 4">JCM 15608</strain>
    </source>
</reference>
<dbReference type="RefSeq" id="WP_343819113.1">
    <property type="nucleotide sequence ID" value="NZ_BAAAFA010000019.1"/>
</dbReference>
<sequence>MGKGDPVKFLRDIDWAGLTKQATDLVKEKIVSIRGAFDDIVDSWCLQRIIPDEALDSLKSASKKLGEILPKVEQGITQGMQDLEKKFSKALDEYTGELAHVGITSVPNKVRADQLKAPKGNELKGAQGKKTHPLLLKMKAYKVPCFKPSDGLRKKNKGDLRALEHNYARQLKHQENGLNDLTIGDYRENRKRYMNMKRKGTGTAQSDFRKSFNKDLFESLKSSYEKTMSPIKAKTLAKQRANDIMENLAALHDPDMGAGGFDKVSRMGDKGVNSSLGPQWAKAPAGSGKKAKTRVQLMDEQVEKAFKKQGPDAKLNIQLERCPLNKK</sequence>
<dbReference type="Pfam" id="PF15604">
    <property type="entry name" value="Ntox15"/>
    <property type="match status" value="1"/>
</dbReference>
<name>A0ABN1LBR8_9GAMM</name>
<dbReference type="EMBL" id="BAAAFA010000019">
    <property type="protein sequence ID" value="GAA0824232.1"/>
    <property type="molecule type" value="Genomic_DNA"/>
</dbReference>
<evidence type="ECO:0000313" key="3">
    <source>
        <dbReference type="EMBL" id="GAA0824232.1"/>
    </source>
</evidence>
<evidence type="ECO:0000256" key="1">
    <source>
        <dbReference type="SAM" id="MobiDB-lite"/>
    </source>
</evidence>
<organism evidence="3 4">
    <name type="scientific">Colwellia asteriadis</name>
    <dbReference type="NCBI Taxonomy" id="517723"/>
    <lineage>
        <taxon>Bacteria</taxon>
        <taxon>Pseudomonadati</taxon>
        <taxon>Pseudomonadota</taxon>
        <taxon>Gammaproteobacteria</taxon>
        <taxon>Alteromonadales</taxon>
        <taxon>Colwelliaceae</taxon>
        <taxon>Colwellia</taxon>
    </lineage>
</organism>
<keyword evidence="4" id="KW-1185">Reference proteome</keyword>
<feature type="region of interest" description="Disordered" evidence="1">
    <location>
        <begin position="274"/>
        <end position="293"/>
    </location>
</feature>
<accession>A0ABN1LBR8</accession>
<dbReference type="InterPro" id="IPR028949">
    <property type="entry name" value="Ntox15"/>
</dbReference>
<comment type="caution">
    <text evidence="3">The sequence shown here is derived from an EMBL/GenBank/DDBJ whole genome shotgun (WGS) entry which is preliminary data.</text>
</comment>
<dbReference type="Proteomes" id="UP001500021">
    <property type="component" value="Unassembled WGS sequence"/>
</dbReference>
<protein>
    <recommendedName>
        <fullName evidence="2">Novel toxin 15 domain-containing protein</fullName>
    </recommendedName>
</protein>